<reference evidence="5" key="1">
    <citation type="journal article" date="2019" name="Int. J. Syst. Evol. Microbiol.">
        <title>The Global Catalogue of Microorganisms (GCM) 10K type strain sequencing project: providing services to taxonomists for standard genome sequencing and annotation.</title>
        <authorList>
            <consortium name="The Broad Institute Genomics Platform"/>
            <consortium name="The Broad Institute Genome Sequencing Center for Infectious Disease"/>
            <person name="Wu L."/>
            <person name="Ma J."/>
        </authorList>
    </citation>
    <scope>NUCLEOTIDE SEQUENCE [LARGE SCALE GENOMIC DNA]</scope>
    <source>
        <strain evidence="5">LMG 29894</strain>
    </source>
</reference>
<proteinExistence type="predicted"/>
<dbReference type="InterPro" id="IPR001789">
    <property type="entry name" value="Sig_transdc_resp-reg_receiver"/>
</dbReference>
<evidence type="ECO:0000313" key="4">
    <source>
        <dbReference type="EMBL" id="MFC4161109.1"/>
    </source>
</evidence>
<feature type="modified residue" description="4-aspartylphosphate" evidence="2">
    <location>
        <position position="56"/>
    </location>
</feature>
<name>A0ABV8MTQ4_9NEIS</name>
<gene>
    <name evidence="4" type="ORF">ACFOW7_17365</name>
</gene>
<dbReference type="InterPro" id="IPR036890">
    <property type="entry name" value="HATPase_C_sf"/>
</dbReference>
<dbReference type="Gene3D" id="3.40.50.2300">
    <property type="match status" value="1"/>
</dbReference>
<keyword evidence="1 2" id="KW-0597">Phosphoprotein</keyword>
<dbReference type="RefSeq" id="WP_378166674.1">
    <property type="nucleotide sequence ID" value="NZ_JBHSBU010000001.1"/>
</dbReference>
<dbReference type="SUPFAM" id="SSF52172">
    <property type="entry name" value="CheY-like"/>
    <property type="match status" value="1"/>
</dbReference>
<dbReference type="SMART" id="SM00448">
    <property type="entry name" value="REC"/>
    <property type="match status" value="1"/>
</dbReference>
<comment type="caution">
    <text evidence="4">The sequence shown here is derived from an EMBL/GenBank/DDBJ whole genome shotgun (WGS) entry which is preliminary data.</text>
</comment>
<evidence type="ECO:0000313" key="5">
    <source>
        <dbReference type="Proteomes" id="UP001595791"/>
    </source>
</evidence>
<keyword evidence="5" id="KW-1185">Reference proteome</keyword>
<dbReference type="InterPro" id="IPR011006">
    <property type="entry name" value="CheY-like_superfamily"/>
</dbReference>
<dbReference type="Proteomes" id="UP001595791">
    <property type="component" value="Unassembled WGS sequence"/>
</dbReference>
<dbReference type="PANTHER" id="PTHR44591">
    <property type="entry name" value="STRESS RESPONSE REGULATOR PROTEIN 1"/>
    <property type="match status" value="1"/>
</dbReference>
<sequence length="298" mass="33364">MPKATLLLVDDEPFNLEILSEHLSDAGYEIETAVDGEHAWDWLTRAGDRFDAVLLDRMMPGLNGMEVLKRLKAHPQLQNLPVILQTAIGSADGVREGMEAGAYYYLTKPFERDMLLAIVAAAVAQHRARRAVKQAAAHPIEGLGFLYEGEFRVVRLDEAQRVAALLGRLCPKPERVALGLTELIVNGIEHGNLDLGYADKKALMQSGTWRDEIERRLSLPEYSRKQVRVKVVRTMDTLRIEVIDEGEGFDWQRYIEFDPNRAFDPNGRGISMARAMSFASLEYRGNGNTAVATILLSE</sequence>
<dbReference type="SUPFAM" id="SSF55874">
    <property type="entry name" value="ATPase domain of HSP90 chaperone/DNA topoisomerase II/histidine kinase"/>
    <property type="match status" value="1"/>
</dbReference>
<dbReference type="InterPro" id="IPR050595">
    <property type="entry name" value="Bact_response_regulator"/>
</dbReference>
<dbReference type="PROSITE" id="PS50110">
    <property type="entry name" value="RESPONSE_REGULATORY"/>
    <property type="match status" value="1"/>
</dbReference>
<accession>A0ABV8MTQ4</accession>
<dbReference type="EMBL" id="JBHSBU010000001">
    <property type="protein sequence ID" value="MFC4161109.1"/>
    <property type="molecule type" value="Genomic_DNA"/>
</dbReference>
<feature type="domain" description="Response regulatory" evidence="3">
    <location>
        <begin position="5"/>
        <end position="123"/>
    </location>
</feature>
<dbReference type="PANTHER" id="PTHR44591:SF3">
    <property type="entry name" value="RESPONSE REGULATORY DOMAIN-CONTAINING PROTEIN"/>
    <property type="match status" value="1"/>
</dbReference>
<evidence type="ECO:0000259" key="3">
    <source>
        <dbReference type="PROSITE" id="PS50110"/>
    </source>
</evidence>
<evidence type="ECO:0000256" key="2">
    <source>
        <dbReference type="PROSITE-ProRule" id="PRU00169"/>
    </source>
</evidence>
<protein>
    <submittedName>
        <fullName evidence="4">Response regulator</fullName>
    </submittedName>
</protein>
<dbReference type="CDD" id="cd16936">
    <property type="entry name" value="HATPase_RsbW-like"/>
    <property type="match status" value="1"/>
</dbReference>
<organism evidence="4 5">
    <name type="scientific">Chitinimonas lacunae</name>
    <dbReference type="NCBI Taxonomy" id="1963018"/>
    <lineage>
        <taxon>Bacteria</taxon>
        <taxon>Pseudomonadati</taxon>
        <taxon>Pseudomonadota</taxon>
        <taxon>Betaproteobacteria</taxon>
        <taxon>Neisseriales</taxon>
        <taxon>Chitinibacteraceae</taxon>
        <taxon>Chitinimonas</taxon>
    </lineage>
</organism>
<dbReference type="Gene3D" id="3.30.565.10">
    <property type="entry name" value="Histidine kinase-like ATPase, C-terminal domain"/>
    <property type="match status" value="1"/>
</dbReference>
<evidence type="ECO:0000256" key="1">
    <source>
        <dbReference type="ARBA" id="ARBA00022553"/>
    </source>
</evidence>
<dbReference type="Pfam" id="PF00072">
    <property type="entry name" value="Response_reg"/>
    <property type="match status" value="1"/>
</dbReference>